<keyword evidence="1" id="KW-0175">Coiled coil</keyword>
<sequence length="117" mass="13653">MPPKQAKEVPYPEKQSYRANGLKLDSAAYADTLTNAYKTTRDIASQIREQIEPFIRKARASVDHLIEIIQQLRKEIRIARDSLIITNRDELYPFITAMEEVGDPLFWRLDEEYKEAP</sequence>
<name>A0ABR0GDV0_9PEZI</name>
<organism evidence="2 3">
    <name type="scientific">Podospora pseudocomata</name>
    <dbReference type="NCBI Taxonomy" id="2093779"/>
    <lineage>
        <taxon>Eukaryota</taxon>
        <taxon>Fungi</taxon>
        <taxon>Dikarya</taxon>
        <taxon>Ascomycota</taxon>
        <taxon>Pezizomycotina</taxon>
        <taxon>Sordariomycetes</taxon>
        <taxon>Sordariomycetidae</taxon>
        <taxon>Sordariales</taxon>
        <taxon>Podosporaceae</taxon>
        <taxon>Podospora</taxon>
    </lineage>
</organism>
<evidence type="ECO:0000256" key="1">
    <source>
        <dbReference type="SAM" id="Coils"/>
    </source>
</evidence>
<feature type="coiled-coil region" evidence="1">
    <location>
        <begin position="55"/>
        <end position="82"/>
    </location>
</feature>
<accession>A0ABR0GDV0</accession>
<protein>
    <submittedName>
        <fullName evidence="2">Uncharacterized protein</fullName>
    </submittedName>
</protein>
<keyword evidence="3" id="KW-1185">Reference proteome</keyword>
<dbReference type="Proteomes" id="UP001323405">
    <property type="component" value="Unassembled WGS sequence"/>
</dbReference>
<dbReference type="GeneID" id="87911396"/>
<comment type="caution">
    <text evidence="2">The sequence shown here is derived from an EMBL/GenBank/DDBJ whole genome shotgun (WGS) entry which is preliminary data.</text>
</comment>
<evidence type="ECO:0000313" key="3">
    <source>
        <dbReference type="Proteomes" id="UP001323405"/>
    </source>
</evidence>
<evidence type="ECO:0000313" key="2">
    <source>
        <dbReference type="EMBL" id="KAK4653895.1"/>
    </source>
</evidence>
<reference evidence="2 3" key="1">
    <citation type="journal article" date="2023" name="bioRxiv">
        <title>High-quality genome assemblies of four members of thePodospora anserinaspecies complex.</title>
        <authorList>
            <person name="Ament-Velasquez S.L."/>
            <person name="Vogan A.A."/>
            <person name="Wallerman O."/>
            <person name="Hartmann F."/>
            <person name="Gautier V."/>
            <person name="Silar P."/>
            <person name="Giraud T."/>
            <person name="Johannesson H."/>
        </authorList>
    </citation>
    <scope>NUCLEOTIDE SEQUENCE [LARGE SCALE GENOMIC DNA]</scope>
    <source>
        <strain evidence="2 3">CBS 415.72m</strain>
    </source>
</reference>
<proteinExistence type="predicted"/>
<dbReference type="RefSeq" id="XP_062742870.1">
    <property type="nucleotide sequence ID" value="XM_062891489.1"/>
</dbReference>
<gene>
    <name evidence="2" type="ORF">QC762_510935</name>
</gene>
<dbReference type="EMBL" id="JAFFHA010000007">
    <property type="protein sequence ID" value="KAK4653895.1"/>
    <property type="molecule type" value="Genomic_DNA"/>
</dbReference>